<organism evidence="1 2">
    <name type="scientific">Chryseobacterium wanjuense</name>
    <dbReference type="NCBI Taxonomy" id="356305"/>
    <lineage>
        <taxon>Bacteria</taxon>
        <taxon>Pseudomonadati</taxon>
        <taxon>Bacteroidota</taxon>
        <taxon>Flavobacteriia</taxon>
        <taxon>Flavobacteriales</taxon>
        <taxon>Weeksellaceae</taxon>
        <taxon>Chryseobacterium group</taxon>
        <taxon>Chryseobacterium</taxon>
    </lineage>
</organism>
<reference evidence="2" key="1">
    <citation type="submission" date="2016-10" db="EMBL/GenBank/DDBJ databases">
        <authorList>
            <person name="Varghese N."/>
            <person name="Submissions S."/>
        </authorList>
    </citation>
    <scope>NUCLEOTIDE SEQUENCE [LARGE SCALE GENOMIC DNA]</scope>
    <source>
        <strain evidence="2">DSM 17724</strain>
    </source>
</reference>
<dbReference type="EMBL" id="FOIU01000001">
    <property type="protein sequence ID" value="SEV98012.1"/>
    <property type="molecule type" value="Genomic_DNA"/>
</dbReference>
<dbReference type="STRING" id="356305.SAMN05421841_0464"/>
<sequence length="43" mass="5174">MSIGKKQIKLMYEIKTDEIVIKLFWHCKQDPIKLKNILNEKTN</sequence>
<accession>A0A1I0NAK9</accession>
<dbReference type="AlphaFoldDB" id="A0A1I0NAK9"/>
<evidence type="ECO:0000313" key="2">
    <source>
        <dbReference type="Proteomes" id="UP000199469"/>
    </source>
</evidence>
<gene>
    <name evidence="1" type="ORF">SAMN05421841_0464</name>
</gene>
<evidence type="ECO:0000313" key="1">
    <source>
        <dbReference type="EMBL" id="SEV98012.1"/>
    </source>
</evidence>
<protein>
    <submittedName>
        <fullName evidence="1">Uncharacterized protein</fullName>
    </submittedName>
</protein>
<proteinExistence type="predicted"/>
<name>A0A1I0NAK9_9FLAO</name>
<keyword evidence="2" id="KW-1185">Reference proteome</keyword>
<dbReference type="Proteomes" id="UP000199469">
    <property type="component" value="Unassembled WGS sequence"/>
</dbReference>